<dbReference type="InterPro" id="IPR036576">
    <property type="entry name" value="WRKY_dom_sf"/>
</dbReference>
<proteinExistence type="predicted"/>
<keyword evidence="4" id="KW-0804">Transcription</keyword>
<dbReference type="FunFam" id="2.20.25.80:FF:000014">
    <property type="entry name" value="WRKY transcription factor 55"/>
    <property type="match status" value="1"/>
</dbReference>
<accession>A0A8X7UPL5</accession>
<dbReference type="GO" id="GO:0003700">
    <property type="term" value="F:DNA-binding transcription factor activity"/>
    <property type="evidence" value="ECO:0007669"/>
    <property type="project" value="InterPro"/>
</dbReference>
<dbReference type="OrthoDB" id="684963at2759"/>
<dbReference type="SUPFAM" id="SSF118290">
    <property type="entry name" value="WRKY DNA-binding domain"/>
    <property type="match status" value="1"/>
</dbReference>
<dbReference type="InterPro" id="IPR044810">
    <property type="entry name" value="WRKY_plant"/>
</dbReference>
<dbReference type="GO" id="GO:0005634">
    <property type="term" value="C:nucleus"/>
    <property type="evidence" value="ECO:0007669"/>
    <property type="project" value="UniProtKB-SubCell"/>
</dbReference>
<dbReference type="Pfam" id="PF03106">
    <property type="entry name" value="WRKY"/>
    <property type="match status" value="1"/>
</dbReference>
<comment type="subcellular location">
    <subcellularLocation>
        <location evidence="1">Nucleus</location>
    </subcellularLocation>
</comment>
<dbReference type="GO" id="GO:0043565">
    <property type="term" value="F:sequence-specific DNA binding"/>
    <property type="evidence" value="ECO:0007669"/>
    <property type="project" value="InterPro"/>
</dbReference>
<evidence type="ECO:0000313" key="9">
    <source>
        <dbReference type="Proteomes" id="UP000886595"/>
    </source>
</evidence>
<keyword evidence="2" id="KW-0805">Transcription regulation</keyword>
<dbReference type="Gene3D" id="2.20.25.80">
    <property type="entry name" value="WRKY domain"/>
    <property type="match status" value="1"/>
</dbReference>
<evidence type="ECO:0000256" key="2">
    <source>
        <dbReference type="ARBA" id="ARBA00023015"/>
    </source>
</evidence>
<dbReference type="AlphaFoldDB" id="A0A8X7UPL5"/>
<gene>
    <name evidence="8" type="ORF">Bca52824_044800</name>
</gene>
<evidence type="ECO:0000256" key="6">
    <source>
        <dbReference type="SAM" id="MobiDB-lite"/>
    </source>
</evidence>
<feature type="compositionally biased region" description="Polar residues" evidence="6">
    <location>
        <begin position="116"/>
        <end position="125"/>
    </location>
</feature>
<evidence type="ECO:0000313" key="8">
    <source>
        <dbReference type="EMBL" id="KAG2285196.1"/>
    </source>
</evidence>
<feature type="domain" description="WRKY" evidence="7">
    <location>
        <begin position="154"/>
        <end position="211"/>
    </location>
</feature>
<evidence type="ECO:0000256" key="3">
    <source>
        <dbReference type="ARBA" id="ARBA00023125"/>
    </source>
</evidence>
<evidence type="ECO:0000256" key="5">
    <source>
        <dbReference type="ARBA" id="ARBA00023242"/>
    </source>
</evidence>
<dbReference type="Proteomes" id="UP000886595">
    <property type="component" value="Unassembled WGS sequence"/>
</dbReference>
<dbReference type="InterPro" id="IPR003657">
    <property type="entry name" value="WRKY_dom"/>
</dbReference>
<comment type="caution">
    <text evidence="8">The sequence shown here is derived from an EMBL/GenBank/DDBJ whole genome shotgun (WGS) entry which is preliminary data.</text>
</comment>
<reference evidence="8 9" key="1">
    <citation type="submission" date="2020-02" db="EMBL/GenBank/DDBJ databases">
        <authorList>
            <person name="Ma Q."/>
            <person name="Huang Y."/>
            <person name="Song X."/>
            <person name="Pei D."/>
        </authorList>
    </citation>
    <scope>NUCLEOTIDE SEQUENCE [LARGE SCALE GENOMIC DNA]</scope>
    <source>
        <strain evidence="8">Sxm20200214</strain>
        <tissue evidence="8">Leaf</tissue>
    </source>
</reference>
<organism evidence="8 9">
    <name type="scientific">Brassica carinata</name>
    <name type="common">Ethiopian mustard</name>
    <name type="synonym">Abyssinian cabbage</name>
    <dbReference type="NCBI Taxonomy" id="52824"/>
    <lineage>
        <taxon>Eukaryota</taxon>
        <taxon>Viridiplantae</taxon>
        <taxon>Streptophyta</taxon>
        <taxon>Embryophyta</taxon>
        <taxon>Tracheophyta</taxon>
        <taxon>Spermatophyta</taxon>
        <taxon>Magnoliopsida</taxon>
        <taxon>eudicotyledons</taxon>
        <taxon>Gunneridae</taxon>
        <taxon>Pentapetalae</taxon>
        <taxon>rosids</taxon>
        <taxon>malvids</taxon>
        <taxon>Brassicales</taxon>
        <taxon>Brassicaceae</taxon>
        <taxon>Brassiceae</taxon>
        <taxon>Brassica</taxon>
    </lineage>
</organism>
<dbReference type="SMART" id="SM00774">
    <property type="entry name" value="WRKY"/>
    <property type="match status" value="1"/>
</dbReference>
<evidence type="ECO:0000256" key="4">
    <source>
        <dbReference type="ARBA" id="ARBA00023163"/>
    </source>
</evidence>
<dbReference type="PROSITE" id="PS50811">
    <property type="entry name" value="WRKY"/>
    <property type="match status" value="1"/>
</dbReference>
<dbReference type="EMBL" id="JAAMPC010000010">
    <property type="protein sequence ID" value="KAG2285196.1"/>
    <property type="molecule type" value="Genomic_DNA"/>
</dbReference>
<feature type="region of interest" description="Disordered" evidence="6">
    <location>
        <begin position="109"/>
        <end position="135"/>
    </location>
</feature>
<keyword evidence="3" id="KW-0238">DNA-binding</keyword>
<keyword evidence="5" id="KW-0539">Nucleus</keyword>
<sequence>MEEVMSMIFQGLKLVKELESSLPEKSLEALSTSLDEITRTFGDANERLNIVLEFRNSVVVSCSDQLLVQNEPGLMQEYWLRCGGSTSSQGTEAMTQRQIMAVEDGRRNLTPAERSGGSSSNPSTPRQRRRKNEGGEHVVLVAALRTGNINLPPDDNHTWRKYGQKEILRSKFPRAYYRCTHQKLYNCPAKKQVQRLNDDPFTFRVTYRGSHTCHSYSTASAAAPTTPVTTSFSLDYGPPFFDMADAMMFGSSGIGANMDIYPFNDPSHHDDHCYRRSEDGDDGDKWLLDGNQQITTYARCLAMAPVHLLPVHRLPM</sequence>
<evidence type="ECO:0000259" key="7">
    <source>
        <dbReference type="PROSITE" id="PS50811"/>
    </source>
</evidence>
<evidence type="ECO:0000256" key="1">
    <source>
        <dbReference type="ARBA" id="ARBA00004123"/>
    </source>
</evidence>
<name>A0A8X7UPL5_BRACI</name>
<dbReference type="PANTHER" id="PTHR31282">
    <property type="entry name" value="WRKY TRANSCRIPTION FACTOR 21-RELATED"/>
    <property type="match status" value="1"/>
</dbReference>
<protein>
    <recommendedName>
        <fullName evidence="7">WRKY domain-containing protein</fullName>
    </recommendedName>
</protein>
<keyword evidence="9" id="KW-1185">Reference proteome</keyword>